<accession>A0A644XKX5</accession>
<dbReference type="InterPro" id="IPR009091">
    <property type="entry name" value="RCC1/BLIP-II"/>
</dbReference>
<dbReference type="AlphaFoldDB" id="A0A644XKX5"/>
<dbReference type="Pfam" id="PF13540">
    <property type="entry name" value="RCC1_2"/>
    <property type="match status" value="3"/>
</dbReference>
<dbReference type="SUPFAM" id="SSF50985">
    <property type="entry name" value="RCC1/BLIP-II"/>
    <property type="match status" value="2"/>
</dbReference>
<dbReference type="PANTHER" id="PTHR43289">
    <property type="entry name" value="MITOGEN-ACTIVATED PROTEIN KINASE KINASE KINASE 20-RELATED"/>
    <property type="match status" value="1"/>
</dbReference>
<dbReference type="PROSITE" id="PS00626">
    <property type="entry name" value="RCC1_2"/>
    <property type="match status" value="1"/>
</dbReference>
<dbReference type="InterPro" id="IPR017441">
    <property type="entry name" value="Protein_kinase_ATP_BS"/>
</dbReference>
<keyword evidence="3 7" id="KW-0418">Kinase</keyword>
<dbReference type="PROSITE" id="PS50011">
    <property type="entry name" value="PROTEIN_KINASE_DOM"/>
    <property type="match status" value="1"/>
</dbReference>
<reference evidence="7" key="1">
    <citation type="submission" date="2019-08" db="EMBL/GenBank/DDBJ databases">
        <authorList>
            <person name="Kucharzyk K."/>
            <person name="Murdoch R.W."/>
            <person name="Higgins S."/>
            <person name="Loffler F."/>
        </authorList>
    </citation>
    <scope>NUCLEOTIDE SEQUENCE</scope>
</reference>
<dbReference type="PANTHER" id="PTHR43289:SF34">
    <property type="entry name" value="SERINE_THREONINE-PROTEIN KINASE YBDM-RELATED"/>
    <property type="match status" value="1"/>
</dbReference>
<dbReference type="EMBL" id="VSSQ01002605">
    <property type="protein sequence ID" value="MPM16408.1"/>
    <property type="molecule type" value="Genomic_DNA"/>
</dbReference>
<keyword evidence="5" id="KW-1133">Transmembrane helix</keyword>
<dbReference type="Gene3D" id="2.130.10.30">
    <property type="entry name" value="Regulator of chromosome condensation 1/beta-lactamase-inhibitor protein II"/>
    <property type="match status" value="3"/>
</dbReference>
<dbReference type="Gene3D" id="1.10.510.10">
    <property type="entry name" value="Transferase(Phosphotransferase) domain 1"/>
    <property type="match status" value="1"/>
</dbReference>
<keyword evidence="2" id="KW-0547">Nucleotide-binding</keyword>
<dbReference type="CDD" id="cd14014">
    <property type="entry name" value="STKc_PknB_like"/>
    <property type="match status" value="1"/>
</dbReference>
<dbReference type="InterPro" id="IPR000719">
    <property type="entry name" value="Prot_kinase_dom"/>
</dbReference>
<dbReference type="EC" id="2.7.11.1" evidence="7"/>
<gene>
    <name evidence="7" type="primary">pknD_15</name>
    <name evidence="7" type="ORF">SDC9_62787</name>
</gene>
<evidence type="ECO:0000313" key="7">
    <source>
        <dbReference type="EMBL" id="MPM16408.1"/>
    </source>
</evidence>
<evidence type="ECO:0000256" key="5">
    <source>
        <dbReference type="SAM" id="Phobius"/>
    </source>
</evidence>
<keyword evidence="5" id="KW-0472">Membrane</keyword>
<evidence type="ECO:0000256" key="2">
    <source>
        <dbReference type="ARBA" id="ARBA00022741"/>
    </source>
</evidence>
<evidence type="ECO:0000256" key="1">
    <source>
        <dbReference type="ARBA" id="ARBA00022679"/>
    </source>
</evidence>
<keyword evidence="5" id="KW-0812">Transmembrane</keyword>
<dbReference type="SUPFAM" id="SSF56112">
    <property type="entry name" value="Protein kinase-like (PK-like)"/>
    <property type="match status" value="1"/>
</dbReference>
<name>A0A644XKX5_9ZZZZ</name>
<dbReference type="InterPro" id="IPR011009">
    <property type="entry name" value="Kinase-like_dom_sf"/>
</dbReference>
<proteinExistence type="predicted"/>
<evidence type="ECO:0000259" key="6">
    <source>
        <dbReference type="PROSITE" id="PS50011"/>
    </source>
</evidence>
<dbReference type="PROSITE" id="PS00107">
    <property type="entry name" value="PROTEIN_KINASE_ATP"/>
    <property type="match status" value="1"/>
</dbReference>
<dbReference type="InterPro" id="IPR000408">
    <property type="entry name" value="Reg_chr_condens"/>
</dbReference>
<comment type="caution">
    <text evidence="7">The sequence shown here is derived from an EMBL/GenBank/DDBJ whole genome shotgun (WGS) entry which is preliminary data.</text>
</comment>
<protein>
    <submittedName>
        <fullName evidence="7">Serine/threonine-protein kinase PknD</fullName>
        <ecNumber evidence="7">2.7.11.1</ecNumber>
    </submittedName>
</protein>
<feature type="transmembrane region" description="Helical" evidence="5">
    <location>
        <begin position="342"/>
        <end position="361"/>
    </location>
</feature>
<dbReference type="GO" id="GO:0004674">
    <property type="term" value="F:protein serine/threonine kinase activity"/>
    <property type="evidence" value="ECO:0007669"/>
    <property type="project" value="UniProtKB-EC"/>
</dbReference>
<organism evidence="7">
    <name type="scientific">bioreactor metagenome</name>
    <dbReference type="NCBI Taxonomy" id="1076179"/>
    <lineage>
        <taxon>unclassified sequences</taxon>
        <taxon>metagenomes</taxon>
        <taxon>ecological metagenomes</taxon>
    </lineage>
</organism>
<feature type="domain" description="Protein kinase" evidence="6">
    <location>
        <begin position="48"/>
        <end position="322"/>
    </location>
</feature>
<keyword evidence="4" id="KW-0067">ATP-binding</keyword>
<evidence type="ECO:0000256" key="3">
    <source>
        <dbReference type="ARBA" id="ARBA00022777"/>
    </source>
</evidence>
<dbReference type="GO" id="GO:0005524">
    <property type="term" value="F:ATP binding"/>
    <property type="evidence" value="ECO:0007669"/>
    <property type="project" value="UniProtKB-KW"/>
</dbReference>
<sequence length="695" mass="74388">MNPELLCMRCMSSLHEPNGVCPVCGFANAAAQNAPNQLDCGSILAGTYLVGCVLGQGGFGITYIGWDLNLGIKVAIKEYYPEGCVLRDIHTYSDVRPLPGARGEAFLSGKEHFVREAQILARFSGEPGVIGVRAFFQENGTAYIVMDYAEGETLKKYVSSRGGKLSATETLALFRPLVLSLMRVHEAGLLHRDISPDNIIRRPDGTLVLLDFGAARQMSMSGEHSNTINVKHGFAPEEQYRTHGEQGPWTDIYALCATIYRLTTGVTPPNALDRLMSESGLIPPNALGADFTNTQQNAILHGLKVRVSERTRSLQQLEKELFGEGYKDRKDDKRSRNRWKQAAILGFSACLIACIALVILLNKDRSHSAESPTTNTQLDSAEATIAPTSEPTVKAALESSPAPAQELPGSNTLPETFEWPHSSAQANVQAYRGLIAAGADFTLAVKSDGTVVRLGGSGIHTKDWTEIVQISAYEFTVIALRSDGTVLVTGESDHGEDNVGSWKDIIQVDCGFQHSVGLSKTGQVYFTGNNKGNRAGCEGWTNLYEIDAGAEHIIGICNDGTVLSAGYDDLGQCDTESFQDIVGGDVGGTSTFCIRSDGTVIALGKDWVGEDDVGDWTDIVAIAAADEHTVGLKSDGTVVAVGSNRYGECNVSGWTDIVAIAAGRRHTVGLKSDGTLVATGSNSTGQCNVTGIKLW</sequence>
<keyword evidence="1 7" id="KW-0808">Transferase</keyword>
<dbReference type="Pfam" id="PF00069">
    <property type="entry name" value="Pkinase"/>
    <property type="match status" value="1"/>
</dbReference>
<evidence type="ECO:0000256" key="4">
    <source>
        <dbReference type="ARBA" id="ARBA00022840"/>
    </source>
</evidence>